<dbReference type="AlphaFoldDB" id="A0A226WS16"/>
<name>A0A226WS16_CABSO</name>
<gene>
    <name evidence="1" type="ORF">BSU04_34430</name>
</gene>
<evidence type="ECO:0000313" key="2">
    <source>
        <dbReference type="Proteomes" id="UP000214720"/>
    </source>
</evidence>
<accession>A0A226WS16</accession>
<dbReference type="Proteomes" id="UP000214720">
    <property type="component" value="Unassembled WGS sequence"/>
</dbReference>
<sequence>MRFFRSLRIRMGYPNAQARHIRNYALKNSTANLMSSA</sequence>
<proteinExistence type="predicted"/>
<organism evidence="1 2">
    <name type="scientific">Caballeronia sordidicola</name>
    <name type="common">Burkholderia sordidicola</name>
    <dbReference type="NCBI Taxonomy" id="196367"/>
    <lineage>
        <taxon>Bacteria</taxon>
        <taxon>Pseudomonadati</taxon>
        <taxon>Pseudomonadota</taxon>
        <taxon>Betaproteobacteria</taxon>
        <taxon>Burkholderiales</taxon>
        <taxon>Burkholderiaceae</taxon>
        <taxon>Caballeronia</taxon>
    </lineage>
</organism>
<dbReference type="EMBL" id="MTHB01000234">
    <property type="protein sequence ID" value="OXC73971.1"/>
    <property type="molecule type" value="Genomic_DNA"/>
</dbReference>
<evidence type="ECO:0000313" key="1">
    <source>
        <dbReference type="EMBL" id="OXC73971.1"/>
    </source>
</evidence>
<reference evidence="2" key="1">
    <citation type="submission" date="2017-01" db="EMBL/GenBank/DDBJ databases">
        <title>Genome Analysis of Deinococcus marmoris KOPRI26562.</title>
        <authorList>
            <person name="Kim J.H."/>
            <person name="Oh H.-M."/>
        </authorList>
    </citation>
    <scope>NUCLEOTIDE SEQUENCE [LARGE SCALE GENOMIC DNA]</scope>
    <source>
        <strain evidence="2">PAMC 26633</strain>
    </source>
</reference>
<comment type="caution">
    <text evidence="1">The sequence shown here is derived from an EMBL/GenBank/DDBJ whole genome shotgun (WGS) entry which is preliminary data.</text>
</comment>
<protein>
    <submittedName>
        <fullName evidence="1">Uncharacterized protein</fullName>
    </submittedName>
</protein>